<accession>A0A646HLI5</accession>
<sequence>MKMKRLLSFLVIFLLAITVLPARSYIVSVGIADYPGTQNDLRVSANDAKTIAGIFNKNGKAEVDCFVNSDVTIQKVCSAMRQTFAKATSSDAIIFYFSGHGIPGGLVCYDGFLDYSSILKIMKQSKAQQKMIFVDACFAGKMRNTNKRSTNYSKENVMFFLSSRSTEKSLETPRQTGFKNSLFTVFLERGLRGGADTNKDRVITAKEIYNFVHQGVVEASGNRQHPVMWGKFDGNMVVMKW</sequence>
<dbReference type="AlphaFoldDB" id="A0A646HLI5"/>
<name>A0A646HLI5_9BACT</name>
<dbReference type="SUPFAM" id="SSF52129">
    <property type="entry name" value="Caspase-like"/>
    <property type="match status" value="1"/>
</dbReference>
<evidence type="ECO:0000313" key="2">
    <source>
        <dbReference type="Proteomes" id="UP000420635"/>
    </source>
</evidence>
<dbReference type="PANTHER" id="PTHR22576">
    <property type="entry name" value="MUCOSA ASSOCIATED LYMPHOID TISSUE LYMPHOMA TRANSLOCATION PROTEIN 1/PARACASPASE"/>
    <property type="match status" value="1"/>
</dbReference>
<proteinExistence type="predicted"/>
<dbReference type="PANTHER" id="PTHR22576:SF37">
    <property type="entry name" value="MUCOSA-ASSOCIATED LYMPHOID TISSUE LYMPHOMA TRANSLOCATION PROTEIN 1"/>
    <property type="match status" value="1"/>
</dbReference>
<dbReference type="InterPro" id="IPR011600">
    <property type="entry name" value="Pept_C14_caspase"/>
</dbReference>
<evidence type="ECO:0000313" key="1">
    <source>
        <dbReference type="EMBL" id="MQN90876.1"/>
    </source>
</evidence>
<comment type="caution">
    <text evidence="1">The sequence shown here is derived from an EMBL/GenBank/DDBJ whole genome shotgun (WGS) entry which is preliminary data.</text>
</comment>
<dbReference type="GO" id="GO:0004197">
    <property type="term" value="F:cysteine-type endopeptidase activity"/>
    <property type="evidence" value="ECO:0007669"/>
    <property type="project" value="InterPro"/>
</dbReference>
<reference evidence="2" key="1">
    <citation type="submission" date="2019-09" db="EMBL/GenBank/DDBJ databases">
        <title>Distinct polysaccharide growth profiles of human intestinal Prevotella copri isolates.</title>
        <authorList>
            <person name="Fehlner-Peach H."/>
            <person name="Magnabosco C."/>
            <person name="Raghavan V."/>
            <person name="Scher J.U."/>
            <person name="Tett A."/>
            <person name="Cox L.M."/>
            <person name="Gottsegen C."/>
            <person name="Watters A."/>
            <person name="Wiltshire- Gordon J.D."/>
            <person name="Segata N."/>
            <person name="Bonneau R."/>
            <person name="Littman D.R."/>
        </authorList>
    </citation>
    <scope>NUCLEOTIDE SEQUENCE [LARGE SCALE GENOMIC DNA]</scope>
    <source>
        <strain evidence="2">iP54</strain>
    </source>
</reference>
<dbReference type="Pfam" id="PF00656">
    <property type="entry name" value="Peptidase_C14"/>
    <property type="match status" value="1"/>
</dbReference>
<dbReference type="InterPro" id="IPR029030">
    <property type="entry name" value="Caspase-like_dom_sf"/>
</dbReference>
<gene>
    <name evidence="1" type="ORF">F7D59_13720</name>
</gene>
<dbReference type="Proteomes" id="UP000420635">
    <property type="component" value="Unassembled WGS sequence"/>
</dbReference>
<organism evidence="1 2">
    <name type="scientific">Segatella copri</name>
    <dbReference type="NCBI Taxonomy" id="165179"/>
    <lineage>
        <taxon>Bacteria</taxon>
        <taxon>Pseudomonadati</taxon>
        <taxon>Bacteroidota</taxon>
        <taxon>Bacteroidia</taxon>
        <taxon>Bacteroidales</taxon>
        <taxon>Prevotellaceae</taxon>
        <taxon>Segatella</taxon>
    </lineage>
</organism>
<dbReference type="PROSITE" id="PS00018">
    <property type="entry name" value="EF_HAND_1"/>
    <property type="match status" value="1"/>
</dbReference>
<dbReference type="Gene3D" id="3.40.50.1460">
    <property type="match status" value="1"/>
</dbReference>
<dbReference type="InterPro" id="IPR018247">
    <property type="entry name" value="EF_Hand_1_Ca_BS"/>
</dbReference>
<dbReference type="EMBL" id="VZBQ01000139">
    <property type="protein sequence ID" value="MQN90876.1"/>
    <property type="molecule type" value="Genomic_DNA"/>
</dbReference>
<dbReference type="GO" id="GO:0006508">
    <property type="term" value="P:proteolysis"/>
    <property type="evidence" value="ECO:0007669"/>
    <property type="project" value="InterPro"/>
</dbReference>
<protein>
    <submittedName>
        <fullName evidence="1">Caspase family protein</fullName>
    </submittedName>
</protein>
<dbReference type="InterPro" id="IPR052039">
    <property type="entry name" value="Caspase-related_regulators"/>
</dbReference>